<dbReference type="Gene3D" id="3.20.20.70">
    <property type="entry name" value="Aldolase class I"/>
    <property type="match status" value="1"/>
</dbReference>
<feature type="domain" description="NADH:flavin oxidoreductase/NADH oxidase N-terminal" evidence="7">
    <location>
        <begin position="11"/>
        <end position="375"/>
    </location>
</feature>
<evidence type="ECO:0000256" key="6">
    <source>
        <dbReference type="ARBA" id="ARBA00023002"/>
    </source>
</evidence>
<sequence>MAESAEQQTTLFSPYKMGRFNLSHRIVLAPMTRCRALNGIPNAAHLEYYKQRATQGGFLITEGTAISPSAAGFPNCPGIYKSEQIEAWKKVVDAVHDRGSIIFCQLWHVGRASNQVEALILSGVSLSCHLVYQPGGTEAPISSTSKPISGRWRILMPDGSHGTYPNPQPLATHEIAEVVEHYRQAALNAIKAGFDGVEIHGAHGYLIDQFLKDGINDRTDEYGGSIANRCKFLLQVTQTVARAIGPDRLGVRVSPAIDHLEAMDSNPLNLGLAVIERLNKLQQDLGAKLVYLHVTQPRYTAYGQTESGRHGSEEEEARLMRTWRNAYDGTFICSGGFTRELGMEALAQGDADLVSYGRLFISNPDLVFRFKVNGPLNRYVRATFYTYDPVVGYTDYPFLSKGHEKHEPLSRL</sequence>
<dbReference type="OrthoDB" id="1663137at2759"/>
<dbReference type="PANTHER" id="PTHR22893:SF112">
    <property type="entry name" value="12-OXOPHYTODIENOATE REDUCTASE 3"/>
    <property type="match status" value="1"/>
</dbReference>
<keyword evidence="6" id="KW-0560">Oxidoreductase</keyword>
<protein>
    <recommendedName>
        <fullName evidence="7">NADH:flavin oxidoreductase/NADH oxidase N-terminal domain-containing protein</fullName>
    </recommendedName>
</protein>
<keyword evidence="5" id="KW-0521">NADP</keyword>
<dbReference type="InterPro" id="IPR001155">
    <property type="entry name" value="OxRdtase_FMN_N"/>
</dbReference>
<evidence type="ECO:0000256" key="5">
    <source>
        <dbReference type="ARBA" id="ARBA00022857"/>
    </source>
</evidence>
<dbReference type="OMA" id="GKGPVGY"/>
<dbReference type="GO" id="GO:0009695">
    <property type="term" value="P:jasmonic acid biosynthetic process"/>
    <property type="evidence" value="ECO:0007669"/>
    <property type="project" value="TreeGrafter"/>
</dbReference>
<keyword evidence="9" id="KW-1185">Reference proteome</keyword>
<dbReference type="EMBL" id="JABCRI010000009">
    <property type="protein sequence ID" value="KAF8401082.1"/>
    <property type="molecule type" value="Genomic_DNA"/>
</dbReference>
<dbReference type="CDD" id="cd02933">
    <property type="entry name" value="OYE_like_FMN"/>
    <property type="match status" value="1"/>
</dbReference>
<dbReference type="GO" id="GO:0031408">
    <property type="term" value="P:oxylipin biosynthetic process"/>
    <property type="evidence" value="ECO:0007669"/>
    <property type="project" value="TreeGrafter"/>
</dbReference>
<evidence type="ECO:0000256" key="3">
    <source>
        <dbReference type="ARBA" id="ARBA00022630"/>
    </source>
</evidence>
<evidence type="ECO:0000256" key="1">
    <source>
        <dbReference type="ARBA" id="ARBA00001917"/>
    </source>
</evidence>
<comment type="caution">
    <text evidence="8">The sequence shown here is derived from an EMBL/GenBank/DDBJ whole genome shotgun (WGS) entry which is preliminary data.</text>
</comment>
<comment type="similarity">
    <text evidence="2">Belongs to the NADH:flavin oxidoreductase/NADH oxidase family.</text>
</comment>
<dbReference type="GO" id="GO:0005777">
    <property type="term" value="C:peroxisome"/>
    <property type="evidence" value="ECO:0007669"/>
    <property type="project" value="TreeGrafter"/>
</dbReference>
<organism evidence="8 9">
    <name type="scientific">Tetracentron sinense</name>
    <name type="common">Spur-leaf</name>
    <dbReference type="NCBI Taxonomy" id="13715"/>
    <lineage>
        <taxon>Eukaryota</taxon>
        <taxon>Viridiplantae</taxon>
        <taxon>Streptophyta</taxon>
        <taxon>Embryophyta</taxon>
        <taxon>Tracheophyta</taxon>
        <taxon>Spermatophyta</taxon>
        <taxon>Magnoliopsida</taxon>
        <taxon>Trochodendrales</taxon>
        <taxon>Trochodendraceae</taxon>
        <taxon>Tetracentron</taxon>
    </lineage>
</organism>
<evidence type="ECO:0000259" key="7">
    <source>
        <dbReference type="Pfam" id="PF00724"/>
    </source>
</evidence>
<gene>
    <name evidence="8" type="ORF">HHK36_014385</name>
</gene>
<evidence type="ECO:0000256" key="2">
    <source>
        <dbReference type="ARBA" id="ARBA00005979"/>
    </source>
</evidence>
<evidence type="ECO:0000313" key="9">
    <source>
        <dbReference type="Proteomes" id="UP000655225"/>
    </source>
</evidence>
<dbReference type="Proteomes" id="UP000655225">
    <property type="component" value="Unassembled WGS sequence"/>
</dbReference>
<accession>A0A834Z7Y2</accession>
<reference evidence="8 9" key="1">
    <citation type="submission" date="2020-04" db="EMBL/GenBank/DDBJ databases">
        <title>Plant Genome Project.</title>
        <authorList>
            <person name="Zhang R.-G."/>
        </authorList>
    </citation>
    <scope>NUCLEOTIDE SEQUENCE [LARGE SCALE GENOMIC DNA]</scope>
    <source>
        <strain evidence="8">YNK0</strain>
        <tissue evidence="8">Leaf</tissue>
    </source>
</reference>
<name>A0A834Z7Y2_TETSI</name>
<dbReference type="PANTHER" id="PTHR22893">
    <property type="entry name" value="NADH OXIDOREDUCTASE-RELATED"/>
    <property type="match status" value="1"/>
</dbReference>
<dbReference type="SUPFAM" id="SSF51395">
    <property type="entry name" value="FMN-linked oxidoreductases"/>
    <property type="match status" value="1"/>
</dbReference>
<dbReference type="GO" id="GO:0016629">
    <property type="term" value="F:12-oxophytodienoate reductase activity"/>
    <property type="evidence" value="ECO:0007669"/>
    <property type="project" value="TreeGrafter"/>
</dbReference>
<dbReference type="FunFam" id="3.20.20.70:FF:000073">
    <property type="entry name" value="12-oxophytodienoate reductase 3"/>
    <property type="match status" value="1"/>
</dbReference>
<proteinExistence type="inferred from homology"/>
<dbReference type="InterPro" id="IPR013785">
    <property type="entry name" value="Aldolase_TIM"/>
</dbReference>
<keyword evidence="4" id="KW-0288">FMN</keyword>
<evidence type="ECO:0000313" key="8">
    <source>
        <dbReference type="EMBL" id="KAF8401082.1"/>
    </source>
</evidence>
<keyword evidence="3" id="KW-0285">Flavoprotein</keyword>
<comment type="cofactor">
    <cofactor evidence="1">
        <name>FMN</name>
        <dbReference type="ChEBI" id="CHEBI:58210"/>
    </cofactor>
</comment>
<evidence type="ECO:0000256" key="4">
    <source>
        <dbReference type="ARBA" id="ARBA00022643"/>
    </source>
</evidence>
<dbReference type="GO" id="GO:0010181">
    <property type="term" value="F:FMN binding"/>
    <property type="evidence" value="ECO:0007669"/>
    <property type="project" value="InterPro"/>
</dbReference>
<dbReference type="AlphaFoldDB" id="A0A834Z7Y2"/>
<dbReference type="Pfam" id="PF00724">
    <property type="entry name" value="Oxidored_FMN"/>
    <property type="match status" value="1"/>
</dbReference>
<dbReference type="InterPro" id="IPR045247">
    <property type="entry name" value="Oye-like"/>
</dbReference>